<dbReference type="Gene3D" id="3.90.79.10">
    <property type="entry name" value="Nucleoside Triphosphate Pyrophosphohydrolase"/>
    <property type="match status" value="1"/>
</dbReference>
<dbReference type="GO" id="GO:0006753">
    <property type="term" value="P:nucleoside phosphate metabolic process"/>
    <property type="evidence" value="ECO:0007669"/>
    <property type="project" value="TreeGrafter"/>
</dbReference>
<keyword evidence="5" id="KW-1185">Reference proteome</keyword>
<name>A0A7W4YND5_9MICO</name>
<dbReference type="EMBL" id="JACHWQ010000004">
    <property type="protein sequence ID" value="MBB2976057.1"/>
    <property type="molecule type" value="Genomic_DNA"/>
</dbReference>
<evidence type="ECO:0000256" key="1">
    <source>
        <dbReference type="ARBA" id="ARBA00001946"/>
    </source>
</evidence>
<dbReference type="RefSeq" id="WP_165138792.1">
    <property type="nucleotide sequence ID" value="NZ_CP049255.1"/>
</dbReference>
<organism evidence="4 5">
    <name type="scientific">Microbacterium endophyticum</name>
    <dbReference type="NCBI Taxonomy" id="1526412"/>
    <lineage>
        <taxon>Bacteria</taxon>
        <taxon>Bacillati</taxon>
        <taxon>Actinomycetota</taxon>
        <taxon>Actinomycetes</taxon>
        <taxon>Micrococcales</taxon>
        <taxon>Microbacteriaceae</taxon>
        <taxon>Microbacterium</taxon>
    </lineage>
</organism>
<protein>
    <submittedName>
        <fullName evidence="4">8-oxo-dGTP pyrophosphatase MutT (NUDIX family)</fullName>
    </submittedName>
</protein>
<evidence type="ECO:0000313" key="5">
    <source>
        <dbReference type="Proteomes" id="UP000529310"/>
    </source>
</evidence>
<dbReference type="Proteomes" id="UP000529310">
    <property type="component" value="Unassembled WGS sequence"/>
</dbReference>
<evidence type="ECO:0000259" key="3">
    <source>
        <dbReference type="PROSITE" id="PS51462"/>
    </source>
</evidence>
<proteinExistence type="predicted"/>
<feature type="domain" description="Nudix hydrolase" evidence="3">
    <location>
        <begin position="38"/>
        <end position="168"/>
    </location>
</feature>
<accession>A0A7W4YND5</accession>
<sequence>MTWQTQSTRVVYENRWIRVREDTVQGPHGIGIYGVLEMQHPAVFIVAVNDDDRVCLLTLDRYPTGGRSSEVPAGGSDGESPLIAAQRELLEETGYEAADWTSLGIMNALNGIANAPEHVFLARELTQIRDATSTQDEEGIDLVEWVPFSEVLARVADGRITDGETIAALTYAGIHLGRFT</sequence>
<dbReference type="GO" id="GO:0019693">
    <property type="term" value="P:ribose phosphate metabolic process"/>
    <property type="evidence" value="ECO:0007669"/>
    <property type="project" value="TreeGrafter"/>
</dbReference>
<dbReference type="Pfam" id="PF00293">
    <property type="entry name" value="NUDIX"/>
    <property type="match status" value="1"/>
</dbReference>
<comment type="caution">
    <text evidence="4">The sequence shown here is derived from an EMBL/GenBank/DDBJ whole genome shotgun (WGS) entry which is preliminary data.</text>
</comment>
<evidence type="ECO:0000313" key="4">
    <source>
        <dbReference type="EMBL" id="MBB2976057.1"/>
    </source>
</evidence>
<gene>
    <name evidence="4" type="ORF">FHX49_001627</name>
</gene>
<dbReference type="AlphaFoldDB" id="A0A7W4YND5"/>
<dbReference type="InterPro" id="IPR000086">
    <property type="entry name" value="NUDIX_hydrolase_dom"/>
</dbReference>
<comment type="cofactor">
    <cofactor evidence="1">
        <name>Mg(2+)</name>
        <dbReference type="ChEBI" id="CHEBI:18420"/>
    </cofactor>
</comment>
<dbReference type="InterPro" id="IPR015797">
    <property type="entry name" value="NUDIX_hydrolase-like_dom_sf"/>
</dbReference>
<evidence type="ECO:0000256" key="2">
    <source>
        <dbReference type="ARBA" id="ARBA00022801"/>
    </source>
</evidence>
<dbReference type="CDD" id="cd24161">
    <property type="entry name" value="NUDIX_ADPRase_Ndx2"/>
    <property type="match status" value="1"/>
</dbReference>
<dbReference type="GO" id="GO:0016787">
    <property type="term" value="F:hydrolase activity"/>
    <property type="evidence" value="ECO:0007669"/>
    <property type="project" value="UniProtKB-KW"/>
</dbReference>
<dbReference type="SUPFAM" id="SSF55811">
    <property type="entry name" value="Nudix"/>
    <property type="match status" value="1"/>
</dbReference>
<dbReference type="PROSITE" id="PS51462">
    <property type="entry name" value="NUDIX"/>
    <property type="match status" value="1"/>
</dbReference>
<dbReference type="GO" id="GO:0005829">
    <property type="term" value="C:cytosol"/>
    <property type="evidence" value="ECO:0007669"/>
    <property type="project" value="TreeGrafter"/>
</dbReference>
<dbReference type="PANTHER" id="PTHR11839">
    <property type="entry name" value="UDP/ADP-SUGAR PYROPHOSPHATASE"/>
    <property type="match status" value="1"/>
</dbReference>
<dbReference type="PANTHER" id="PTHR11839:SF18">
    <property type="entry name" value="NUDIX HYDROLASE DOMAIN-CONTAINING PROTEIN"/>
    <property type="match status" value="1"/>
</dbReference>
<reference evidence="4 5" key="1">
    <citation type="submission" date="2020-08" db="EMBL/GenBank/DDBJ databases">
        <title>Sequencing the genomes of 1000 actinobacteria strains.</title>
        <authorList>
            <person name="Klenk H.-P."/>
        </authorList>
    </citation>
    <scope>NUCLEOTIDE SEQUENCE [LARGE SCALE GENOMIC DNA]</scope>
    <source>
        <strain evidence="4 5">DSM 27099</strain>
    </source>
</reference>
<keyword evidence="2" id="KW-0378">Hydrolase</keyword>